<dbReference type="CDD" id="cd06578">
    <property type="entry name" value="HemD"/>
    <property type="match status" value="1"/>
</dbReference>
<evidence type="ECO:0000313" key="2">
    <source>
        <dbReference type="EMBL" id="ADG93338.1"/>
    </source>
</evidence>
<organism evidence="2 3">
    <name type="scientific">Arcobacter nitrofigilis (strain ATCC 33309 / DSM 7299 / CCUG 15893 / LMG 7604 / NCTC 12251 / CI)</name>
    <name type="common">Campylobacter nitrofigilis</name>
    <dbReference type="NCBI Taxonomy" id="572480"/>
    <lineage>
        <taxon>Bacteria</taxon>
        <taxon>Pseudomonadati</taxon>
        <taxon>Campylobacterota</taxon>
        <taxon>Epsilonproteobacteria</taxon>
        <taxon>Campylobacterales</taxon>
        <taxon>Arcobacteraceae</taxon>
        <taxon>Arcobacter</taxon>
    </lineage>
</organism>
<proteinExistence type="predicted"/>
<evidence type="ECO:0000313" key="3">
    <source>
        <dbReference type="Proteomes" id="UP000000939"/>
    </source>
</evidence>
<dbReference type="InterPro" id="IPR039793">
    <property type="entry name" value="UROS/Hem4"/>
</dbReference>
<dbReference type="InterPro" id="IPR003754">
    <property type="entry name" value="4pyrrol_synth_uPrphyn_synth"/>
</dbReference>
<dbReference type="HOGENOM" id="CLU_080916_0_0_7"/>
<dbReference type="SUPFAM" id="SSF69618">
    <property type="entry name" value="HemD-like"/>
    <property type="match status" value="1"/>
</dbReference>
<dbReference type="Gene3D" id="3.40.50.10090">
    <property type="match status" value="2"/>
</dbReference>
<dbReference type="GO" id="GO:0004852">
    <property type="term" value="F:uroporphyrinogen-III synthase activity"/>
    <property type="evidence" value="ECO:0007669"/>
    <property type="project" value="InterPro"/>
</dbReference>
<dbReference type="PANTHER" id="PTHR12390:SF0">
    <property type="entry name" value="UROPORPHYRINOGEN-III SYNTHASE"/>
    <property type="match status" value="1"/>
</dbReference>
<dbReference type="EMBL" id="CP001999">
    <property type="protein sequence ID" value="ADG93338.1"/>
    <property type="molecule type" value="Genomic_DNA"/>
</dbReference>
<name>D5UZW9_ARCNC</name>
<accession>D5UZW9</accession>
<protein>
    <submittedName>
        <fullName evidence="2">Uroporphyrinogen III synthase HEM4</fullName>
    </submittedName>
</protein>
<dbReference type="GO" id="GO:0006780">
    <property type="term" value="P:uroporphyrinogen III biosynthetic process"/>
    <property type="evidence" value="ECO:0007669"/>
    <property type="project" value="InterPro"/>
</dbReference>
<reference evidence="2 3" key="1">
    <citation type="journal article" date="2010" name="Stand. Genomic Sci.">
        <title>Complete genome sequence of Arcobacter nitrofigilis type strain (CI).</title>
        <authorList>
            <person name="Pati A."/>
            <person name="Gronow S."/>
            <person name="Lapidus A."/>
            <person name="Copeland A."/>
            <person name="Glavina Del Rio T."/>
            <person name="Nolan M."/>
            <person name="Lucas S."/>
            <person name="Tice H."/>
            <person name="Cheng J.F."/>
            <person name="Han C."/>
            <person name="Chertkov O."/>
            <person name="Bruce D."/>
            <person name="Tapia R."/>
            <person name="Goodwin L."/>
            <person name="Pitluck S."/>
            <person name="Liolios K."/>
            <person name="Ivanova N."/>
            <person name="Mavromatis K."/>
            <person name="Chen A."/>
            <person name="Palaniappan K."/>
            <person name="Land M."/>
            <person name="Hauser L."/>
            <person name="Chang Y.J."/>
            <person name="Jeffries C.D."/>
            <person name="Detter J.C."/>
            <person name="Rohde M."/>
            <person name="Goker M."/>
            <person name="Bristow J."/>
            <person name="Eisen J.A."/>
            <person name="Markowitz V."/>
            <person name="Hugenholtz P."/>
            <person name="Klenk H.P."/>
            <person name="Kyrpides N.C."/>
        </authorList>
    </citation>
    <scope>NUCLEOTIDE SEQUENCE [LARGE SCALE GENOMIC DNA]</scope>
    <source>
        <strain evidence="3">ATCC 33309 / DSM 7299 / CCUG 15893 / LMG 7604 / NCTC 12251 / CI</strain>
    </source>
</reference>
<evidence type="ECO:0000259" key="1">
    <source>
        <dbReference type="Pfam" id="PF02602"/>
    </source>
</evidence>
<dbReference type="eggNOG" id="COG1587">
    <property type="taxonomic scope" value="Bacteria"/>
</dbReference>
<sequence>MKKIEQIIPTLNLIYFDYDYKKNLFINEVDYTNENVKKEFFKITYVLSKHNIRFDVLENNSLIAINKKFSIFDRIIKKIKDKIEDYNNSKANIFLLNNQKRKWAKNIPLFEIKYLEKDIDLRKYDALVFSSQNGVMAIDKVNSDWKDIPSYVIGKESAKKVKELGGYINFIANKSNTYEFTNELVCELKNKKVLYVRGNKITSNISDDLNKNGILSEEVILYENNYIEPLVKEVLPKNSKIIFSSPSTVEYFFKTFKWHHSFKAISIGETTLKYFPSDIKPILSDKASLSSCIKKAILL</sequence>
<dbReference type="STRING" id="572480.Arnit_1684"/>
<gene>
    <name evidence="2" type="ordered locus">Arnit_1684</name>
</gene>
<keyword evidence="3" id="KW-1185">Reference proteome</keyword>
<dbReference type="Proteomes" id="UP000000939">
    <property type="component" value="Chromosome"/>
</dbReference>
<dbReference type="AlphaFoldDB" id="D5UZW9"/>
<dbReference type="GO" id="GO:0005829">
    <property type="term" value="C:cytosol"/>
    <property type="evidence" value="ECO:0007669"/>
    <property type="project" value="TreeGrafter"/>
</dbReference>
<dbReference type="KEGG" id="ant:Arnit_1684"/>
<dbReference type="InterPro" id="IPR036108">
    <property type="entry name" value="4pyrrol_syn_uPrphyn_synt_sf"/>
</dbReference>
<dbReference type="RefSeq" id="WP_013135483.1">
    <property type="nucleotide sequence ID" value="NC_014166.1"/>
</dbReference>
<feature type="domain" description="Tetrapyrrole biosynthesis uroporphyrinogen III synthase" evidence="1">
    <location>
        <begin position="107"/>
        <end position="292"/>
    </location>
</feature>
<dbReference type="Pfam" id="PF02602">
    <property type="entry name" value="HEM4"/>
    <property type="match status" value="1"/>
</dbReference>
<dbReference type="PANTHER" id="PTHR12390">
    <property type="entry name" value="UROPORPHYRINOGEN III SYNTHASE"/>
    <property type="match status" value="1"/>
</dbReference>